<organism evidence="1 2">
    <name type="scientific">Halocaridina rubra</name>
    <name type="common">Hawaiian red shrimp</name>
    <dbReference type="NCBI Taxonomy" id="373956"/>
    <lineage>
        <taxon>Eukaryota</taxon>
        <taxon>Metazoa</taxon>
        <taxon>Ecdysozoa</taxon>
        <taxon>Arthropoda</taxon>
        <taxon>Crustacea</taxon>
        <taxon>Multicrustacea</taxon>
        <taxon>Malacostraca</taxon>
        <taxon>Eumalacostraca</taxon>
        <taxon>Eucarida</taxon>
        <taxon>Decapoda</taxon>
        <taxon>Pleocyemata</taxon>
        <taxon>Caridea</taxon>
        <taxon>Atyoidea</taxon>
        <taxon>Atyidae</taxon>
        <taxon>Halocaridina</taxon>
    </lineage>
</organism>
<name>A0AAN8XJ66_HALRR</name>
<dbReference type="AlphaFoldDB" id="A0AAN8XJ66"/>
<feature type="non-terminal residue" evidence="1">
    <location>
        <position position="68"/>
    </location>
</feature>
<reference evidence="1 2" key="1">
    <citation type="submission" date="2023-11" db="EMBL/GenBank/DDBJ databases">
        <title>Halocaridina rubra genome assembly.</title>
        <authorList>
            <person name="Smith C."/>
        </authorList>
    </citation>
    <scope>NUCLEOTIDE SEQUENCE [LARGE SCALE GENOMIC DNA]</scope>
    <source>
        <strain evidence="1">EP-1</strain>
        <tissue evidence="1">Whole</tissue>
    </source>
</reference>
<evidence type="ECO:0000313" key="1">
    <source>
        <dbReference type="EMBL" id="KAK7081298.1"/>
    </source>
</evidence>
<dbReference type="EMBL" id="JAXCGZ010005625">
    <property type="protein sequence ID" value="KAK7081298.1"/>
    <property type="molecule type" value="Genomic_DNA"/>
</dbReference>
<sequence>SANLKKRKLSTPNDSSIWDEAEKPGKVMKYDENVDLMRMLLMAKIDLRGYLPPADSFGLSNSQDRSFP</sequence>
<proteinExistence type="predicted"/>
<feature type="non-terminal residue" evidence="1">
    <location>
        <position position="1"/>
    </location>
</feature>
<keyword evidence="2" id="KW-1185">Reference proteome</keyword>
<protein>
    <submittedName>
        <fullName evidence="1">Uncharacterized protein</fullName>
    </submittedName>
</protein>
<accession>A0AAN8XJ66</accession>
<gene>
    <name evidence="1" type="ORF">SK128_003930</name>
</gene>
<evidence type="ECO:0000313" key="2">
    <source>
        <dbReference type="Proteomes" id="UP001381693"/>
    </source>
</evidence>
<comment type="caution">
    <text evidence="1">The sequence shown here is derived from an EMBL/GenBank/DDBJ whole genome shotgun (WGS) entry which is preliminary data.</text>
</comment>
<dbReference type="Proteomes" id="UP001381693">
    <property type="component" value="Unassembled WGS sequence"/>
</dbReference>